<dbReference type="Proteomes" id="UP000002630">
    <property type="component" value="Linkage Group LG08"/>
</dbReference>
<name>D8LC35_ECTSI</name>
<evidence type="ECO:0000313" key="11">
    <source>
        <dbReference type="Proteomes" id="UP000002630"/>
    </source>
</evidence>
<dbReference type="Gene3D" id="3.90.550.10">
    <property type="entry name" value="Spore Coat Polysaccharide Biosynthesis Protein SpsA, Chain A"/>
    <property type="match status" value="1"/>
</dbReference>
<dbReference type="SUPFAM" id="SSF53448">
    <property type="entry name" value="Nucleotide-diphospho-sugar transferases"/>
    <property type="match status" value="1"/>
</dbReference>
<evidence type="ECO:0000256" key="9">
    <source>
        <dbReference type="SAM" id="Phobius"/>
    </source>
</evidence>
<gene>
    <name evidence="10" type="ORF">Esi_0010_0147</name>
</gene>
<dbReference type="EMBL" id="FN649733">
    <property type="protein sequence ID" value="CBN79218.1"/>
    <property type="molecule type" value="Genomic_DNA"/>
</dbReference>
<evidence type="ECO:0000256" key="3">
    <source>
        <dbReference type="ARBA" id="ARBA00022679"/>
    </source>
</evidence>
<keyword evidence="6 9" id="KW-0472">Membrane</keyword>
<evidence type="ECO:0000256" key="1">
    <source>
        <dbReference type="ARBA" id="ARBA00004370"/>
    </source>
</evidence>
<keyword evidence="11" id="KW-1185">Reference proteome</keyword>
<keyword evidence="2" id="KW-0328">Glycosyltransferase</keyword>
<feature type="compositionally biased region" description="Acidic residues" evidence="8">
    <location>
        <begin position="431"/>
        <end position="440"/>
    </location>
</feature>
<dbReference type="InParanoid" id="D8LC35"/>
<dbReference type="GO" id="GO:0016757">
    <property type="term" value="F:glycosyltransferase activity"/>
    <property type="evidence" value="ECO:0007669"/>
    <property type="project" value="UniProtKB-KW"/>
</dbReference>
<evidence type="ECO:0000313" key="10">
    <source>
        <dbReference type="EMBL" id="CBN79218.1"/>
    </source>
</evidence>
<dbReference type="OrthoDB" id="2849215at2759"/>
<organism evidence="10 11">
    <name type="scientific">Ectocarpus siliculosus</name>
    <name type="common">Brown alga</name>
    <name type="synonym">Conferva siliculosa</name>
    <dbReference type="NCBI Taxonomy" id="2880"/>
    <lineage>
        <taxon>Eukaryota</taxon>
        <taxon>Sar</taxon>
        <taxon>Stramenopiles</taxon>
        <taxon>Ochrophyta</taxon>
        <taxon>PX clade</taxon>
        <taxon>Phaeophyceae</taxon>
        <taxon>Ectocarpales</taxon>
        <taxon>Ectocarpaceae</taxon>
        <taxon>Ectocarpus</taxon>
    </lineage>
</organism>
<accession>D8LC35</accession>
<comment type="subcellular location">
    <subcellularLocation>
        <location evidence="1">Membrane</location>
    </subcellularLocation>
</comment>
<dbReference type="PANTHER" id="PTHR47844:SF1">
    <property type="entry name" value="EXOSTOSIN-LIKE 2"/>
    <property type="match status" value="1"/>
</dbReference>
<dbReference type="PANTHER" id="PTHR47844">
    <property type="entry name" value="SYNTHASE CPS1, PUTATIVE (AFU_ORTHOLOGUE AFUA_7G02500)-RELATED"/>
    <property type="match status" value="1"/>
</dbReference>
<evidence type="ECO:0000256" key="2">
    <source>
        <dbReference type="ARBA" id="ARBA00022676"/>
    </source>
</evidence>
<dbReference type="EMBL" id="FN647683">
    <property type="protein sequence ID" value="CBN79218.1"/>
    <property type="molecule type" value="Genomic_DNA"/>
</dbReference>
<dbReference type="STRING" id="2880.D8LC35"/>
<reference evidence="10 11" key="1">
    <citation type="journal article" date="2010" name="Nature">
        <title>The Ectocarpus genome and the independent evolution of multicellularity in brown algae.</title>
        <authorList>
            <person name="Cock J.M."/>
            <person name="Sterck L."/>
            <person name="Rouze P."/>
            <person name="Scornet D."/>
            <person name="Allen A.E."/>
            <person name="Amoutzias G."/>
            <person name="Anthouard V."/>
            <person name="Artiguenave F."/>
            <person name="Aury J.M."/>
            <person name="Badger J.H."/>
            <person name="Beszteri B."/>
            <person name="Billiau K."/>
            <person name="Bonnet E."/>
            <person name="Bothwell J.H."/>
            <person name="Bowler C."/>
            <person name="Boyen C."/>
            <person name="Brownlee C."/>
            <person name="Carrano C.J."/>
            <person name="Charrier B."/>
            <person name="Cho G.Y."/>
            <person name="Coelho S.M."/>
            <person name="Collen J."/>
            <person name="Corre E."/>
            <person name="Da Silva C."/>
            <person name="Delage L."/>
            <person name="Delaroque N."/>
            <person name="Dittami S.M."/>
            <person name="Doulbeau S."/>
            <person name="Elias M."/>
            <person name="Farnham G."/>
            <person name="Gachon C.M."/>
            <person name="Gschloessl B."/>
            <person name="Heesch S."/>
            <person name="Jabbari K."/>
            <person name="Jubin C."/>
            <person name="Kawai H."/>
            <person name="Kimura K."/>
            <person name="Kloareg B."/>
            <person name="Kupper F.C."/>
            <person name="Lang D."/>
            <person name="Le Bail A."/>
            <person name="Leblanc C."/>
            <person name="Lerouge P."/>
            <person name="Lohr M."/>
            <person name="Lopez P.J."/>
            <person name="Martens C."/>
            <person name="Maumus F."/>
            <person name="Michel G."/>
            <person name="Miranda-Saavedra D."/>
            <person name="Morales J."/>
            <person name="Moreau H."/>
            <person name="Motomura T."/>
            <person name="Nagasato C."/>
            <person name="Napoli C.A."/>
            <person name="Nelson D.R."/>
            <person name="Nyvall-Collen P."/>
            <person name="Peters A.F."/>
            <person name="Pommier C."/>
            <person name="Potin P."/>
            <person name="Poulain J."/>
            <person name="Quesneville H."/>
            <person name="Read B."/>
            <person name="Rensing S.A."/>
            <person name="Ritter A."/>
            <person name="Rousvoal S."/>
            <person name="Samanta M."/>
            <person name="Samson G."/>
            <person name="Schroeder D.C."/>
            <person name="Segurens B."/>
            <person name="Strittmatter M."/>
            <person name="Tonon T."/>
            <person name="Tregear J.W."/>
            <person name="Valentin K."/>
            <person name="von Dassow P."/>
            <person name="Yamagishi T."/>
            <person name="Van de Peer Y."/>
            <person name="Wincker P."/>
        </authorList>
    </citation>
    <scope>NUCLEOTIDE SEQUENCE [LARGE SCALE GENOMIC DNA]</scope>
    <source>
        <strain evidence="11">Ec32 / CCAP1310/4</strain>
    </source>
</reference>
<evidence type="ECO:0000256" key="8">
    <source>
        <dbReference type="SAM" id="MobiDB-lite"/>
    </source>
</evidence>
<dbReference type="InterPro" id="IPR052427">
    <property type="entry name" value="Glycosyltrans_GT2/GT47"/>
</dbReference>
<keyword evidence="3" id="KW-0808">Transferase</keyword>
<feature type="compositionally biased region" description="Acidic residues" evidence="8">
    <location>
        <begin position="454"/>
        <end position="464"/>
    </location>
</feature>
<sequence>MPLKEGNTPWFHFDPVLFLPLWIGIWRWGAYLILKGIPSLLYKPIPISEELEQGHLPVSTQMMTMIIPVYMPEPGFEECLQSWVDNRPKTIVIVVDTNSYQQVLNIVETVNPRATIIRVVEESKPGKRAAMYTGLAYVDTEITVFADDDALYGPAVLKSLIMPFKDPAMGGCGTRQIARPKADKFCFSDIMMDMRLYQRYLEYRATTFMGGGSTCLSGRTMAYRTQLFRFDGFKNYFLNEHFAGQLQLSGDDKCLTRLCIMSDYKMWHQICEVCTLSTQFEEGAKLRAQLLRWSRNSWRSDIKMLFLERSVWRKYPWLAVTSLDKMISPFTMVYGPMAVLFYAFWEQNMFILVAFACYILVTRVMKTVMYFTWSRPRPPCRWFWYIGPFIFVQYWGAVIKLYALCTLKDRRWGNREVKVNAQNEIVRTGEFEDAEEEEGDAAVKEAPPGMSPEGSEEWDEQEYEQEGKHEYAGDVGLEMVDVDLEHEREAARHAQHAHQYSGGGGEVY</sequence>
<protein>
    <submittedName>
        <fullName evidence="10">Glycosyltransferase family 2 protein</fullName>
    </submittedName>
</protein>
<dbReference type="InterPro" id="IPR029044">
    <property type="entry name" value="Nucleotide-diphossugar_trans"/>
</dbReference>
<keyword evidence="5 9" id="KW-1133">Transmembrane helix</keyword>
<evidence type="ECO:0000256" key="6">
    <source>
        <dbReference type="ARBA" id="ARBA00023136"/>
    </source>
</evidence>
<dbReference type="GO" id="GO:0016020">
    <property type="term" value="C:membrane"/>
    <property type="evidence" value="ECO:0007669"/>
    <property type="project" value="UniProtKB-SubCell"/>
</dbReference>
<dbReference type="Pfam" id="PF13641">
    <property type="entry name" value="Glyco_tranf_2_3"/>
    <property type="match status" value="1"/>
</dbReference>
<evidence type="ECO:0000256" key="4">
    <source>
        <dbReference type="ARBA" id="ARBA00022692"/>
    </source>
</evidence>
<keyword evidence="7" id="KW-0325">Glycoprotein</keyword>
<feature type="region of interest" description="Disordered" evidence="8">
    <location>
        <begin position="487"/>
        <end position="508"/>
    </location>
</feature>
<dbReference type="eggNOG" id="ENOG502QTJK">
    <property type="taxonomic scope" value="Eukaryota"/>
</dbReference>
<dbReference type="OMA" id="HEKHIWY"/>
<proteinExistence type="predicted"/>
<keyword evidence="4 9" id="KW-0812">Transmembrane</keyword>
<feature type="transmembrane region" description="Helical" evidence="9">
    <location>
        <begin position="339"/>
        <end position="362"/>
    </location>
</feature>
<feature type="transmembrane region" description="Helical" evidence="9">
    <location>
        <begin position="382"/>
        <end position="405"/>
    </location>
</feature>
<feature type="region of interest" description="Disordered" evidence="8">
    <location>
        <begin position="429"/>
        <end position="470"/>
    </location>
</feature>
<evidence type="ECO:0000256" key="7">
    <source>
        <dbReference type="ARBA" id="ARBA00023180"/>
    </source>
</evidence>
<dbReference type="AlphaFoldDB" id="D8LC35"/>
<evidence type="ECO:0000256" key="5">
    <source>
        <dbReference type="ARBA" id="ARBA00022989"/>
    </source>
</evidence>